<sequence>MPEKAHLISETLSAIRQEYQTTPEKLVFTLISACAWLTDETASMAGSPNSTSFNGHF</sequence>
<geneLocation type="plasmid" evidence="2">
    <name>pasem-1 dna</name>
</geneLocation>
<organism evidence="1 2">
    <name type="scientific">Asticcacaulis excentricus</name>
    <dbReference type="NCBI Taxonomy" id="78587"/>
    <lineage>
        <taxon>Bacteria</taxon>
        <taxon>Pseudomonadati</taxon>
        <taxon>Pseudomonadota</taxon>
        <taxon>Alphaproteobacteria</taxon>
        <taxon>Caulobacterales</taxon>
        <taxon>Caulobacteraceae</taxon>
        <taxon>Asticcacaulis</taxon>
    </lineage>
</organism>
<reference evidence="2" key="1">
    <citation type="journal article" date="2017" name="Biotechnol. Biofuels">
        <title>Evaluation of environmental bacterial communities as a factor affecting the growth of duckweed Lemna minor.</title>
        <authorList>
            <person name="Ishizawa H."/>
            <person name="Kuroda M."/>
            <person name="Morikawa M."/>
            <person name="Ike M."/>
        </authorList>
    </citation>
    <scope>NUCLEOTIDE SEQUENCE [LARGE SCALE GENOMIC DNA]</scope>
    <source>
        <strain evidence="2">M6</strain>
    </source>
</reference>
<name>A0A3G9GBD5_9CAUL</name>
<evidence type="ECO:0000313" key="1">
    <source>
        <dbReference type="EMBL" id="BBF82653.1"/>
    </source>
</evidence>
<gene>
    <name evidence="1" type="ORF">EM6_3294</name>
</gene>
<dbReference type="Proteomes" id="UP000278756">
    <property type="component" value="Plasmid pASEM-1"/>
</dbReference>
<evidence type="ECO:0000313" key="2">
    <source>
        <dbReference type="Proteomes" id="UP000278756"/>
    </source>
</evidence>
<proteinExistence type="predicted"/>
<dbReference type="EMBL" id="AP018829">
    <property type="protein sequence ID" value="BBF82653.1"/>
    <property type="molecule type" value="Genomic_DNA"/>
</dbReference>
<accession>A0A3G9GBD5</accession>
<keyword evidence="1" id="KW-0614">Plasmid</keyword>
<reference evidence="2" key="2">
    <citation type="journal article" date="2017" name="Plant Physiol. Biochem.">
        <title>Differential oxidative and antioxidative response of duckweed Lemna minor toward plant growth promoting/inhibiting bacteria.</title>
        <authorList>
            <person name="Ishizawa H."/>
            <person name="Kuroda M."/>
            <person name="Morikawa M."/>
            <person name="Ike M."/>
        </authorList>
    </citation>
    <scope>NUCLEOTIDE SEQUENCE [LARGE SCALE GENOMIC DNA]</scope>
    <source>
        <strain evidence="2">M6</strain>
    </source>
</reference>
<protein>
    <submittedName>
        <fullName evidence="1">Uncharacterized protein</fullName>
    </submittedName>
</protein>
<dbReference type="AlphaFoldDB" id="A0A3G9GBD5"/>